<dbReference type="Gene3D" id="1.10.472.50">
    <property type="entry name" value="HD-domain/PDEase-like"/>
    <property type="match status" value="1"/>
</dbReference>
<dbReference type="PIRSF" id="PIRSF035170">
    <property type="entry name" value="HD_phosphohydro"/>
    <property type="match status" value="1"/>
</dbReference>
<dbReference type="SUPFAM" id="SSF109604">
    <property type="entry name" value="HD-domain/PDEase-like"/>
    <property type="match status" value="1"/>
</dbReference>
<gene>
    <name evidence="1" type="ORF">J7I42_25375</name>
</gene>
<reference evidence="1 2" key="1">
    <citation type="submission" date="2021-03" db="EMBL/GenBank/DDBJ databases">
        <title>Assistant Professor.</title>
        <authorList>
            <person name="Huq M.A."/>
        </authorList>
    </citation>
    <scope>NUCLEOTIDE SEQUENCE [LARGE SCALE GENOMIC DNA]</scope>
    <source>
        <strain evidence="1 2">MAH-29</strain>
    </source>
</reference>
<evidence type="ECO:0000313" key="2">
    <source>
        <dbReference type="Proteomes" id="UP000677244"/>
    </source>
</evidence>
<sequence length="224" mass="26498">MVIKRADSPTQDSIRAVWEQLAGRYCSDLSLIDQFFNEIAKKYTTTSRHYHNLQHIQALLAFCESYYGQLKDADVVAFAVFYHDIIYNVLRKDNEPRSAQVAVKRLQALAVPAEKIEQVKLYIEATQTHAITAAVTHFADLQLFLDFDMSVLGAEWEKYEAYTHQVRREYRIYPDKLYYPGRKQFLQHCLQTEYIFQTPFFRERYEAKARENMARELEVMSERQ</sequence>
<dbReference type="EMBL" id="JAGHKO010000010">
    <property type="protein sequence ID" value="MBO9203640.1"/>
    <property type="molecule type" value="Genomic_DNA"/>
</dbReference>
<organism evidence="1 2">
    <name type="scientific">Niastella soli</name>
    <dbReference type="NCBI Taxonomy" id="2821487"/>
    <lineage>
        <taxon>Bacteria</taxon>
        <taxon>Pseudomonadati</taxon>
        <taxon>Bacteroidota</taxon>
        <taxon>Chitinophagia</taxon>
        <taxon>Chitinophagales</taxon>
        <taxon>Chitinophagaceae</taxon>
        <taxon>Niastella</taxon>
    </lineage>
</organism>
<comment type="caution">
    <text evidence="1">The sequence shown here is derived from an EMBL/GenBank/DDBJ whole genome shotgun (WGS) entry which is preliminary data.</text>
</comment>
<dbReference type="PANTHER" id="PTHR21174:SF0">
    <property type="entry name" value="HD PHOSPHOHYDROLASE FAMILY PROTEIN-RELATED"/>
    <property type="match status" value="1"/>
</dbReference>
<evidence type="ECO:0000313" key="1">
    <source>
        <dbReference type="EMBL" id="MBO9203640.1"/>
    </source>
</evidence>
<protein>
    <recommendedName>
        <fullName evidence="3">Metal-dependent HD superfamily phosphohydrolase</fullName>
    </recommendedName>
</protein>
<dbReference type="InterPro" id="IPR009218">
    <property type="entry name" value="HD_phosphohydro"/>
</dbReference>
<dbReference type="PANTHER" id="PTHR21174">
    <property type="match status" value="1"/>
</dbReference>
<proteinExistence type="predicted"/>
<name>A0ABS3Z0E2_9BACT</name>
<accession>A0ABS3Z0E2</accession>
<keyword evidence="2" id="KW-1185">Reference proteome</keyword>
<dbReference type="Proteomes" id="UP000677244">
    <property type="component" value="Unassembled WGS sequence"/>
</dbReference>
<evidence type="ECO:0008006" key="3">
    <source>
        <dbReference type="Google" id="ProtNLM"/>
    </source>
</evidence>
<dbReference type="RefSeq" id="WP_209141691.1">
    <property type="nucleotide sequence ID" value="NZ_JAGHKO010000010.1"/>
</dbReference>